<protein>
    <submittedName>
        <fullName evidence="2">Uncharacterized protein</fullName>
    </submittedName>
</protein>
<keyword evidence="3" id="KW-1185">Reference proteome</keyword>
<dbReference type="RefSeq" id="WP_209695779.1">
    <property type="nucleotide sequence ID" value="NZ_BAAAVU010000006.1"/>
</dbReference>
<sequence length="59" mass="6487">MDKWRSGRLADEAAVTPAYDDGAFEVVTLPHTVVPPFSPRGASLRSPRPTRRSAPRRSP</sequence>
<name>A0ABS4UNF2_9ACTN</name>
<comment type="caution">
    <text evidence="2">The sequence shown here is derived from an EMBL/GenBank/DDBJ whole genome shotgun (WGS) entry which is preliminary data.</text>
</comment>
<feature type="region of interest" description="Disordered" evidence="1">
    <location>
        <begin position="34"/>
        <end position="59"/>
    </location>
</feature>
<gene>
    <name evidence="2" type="ORF">JOF29_004212</name>
</gene>
<evidence type="ECO:0000313" key="2">
    <source>
        <dbReference type="EMBL" id="MBP2353129.1"/>
    </source>
</evidence>
<feature type="compositionally biased region" description="Basic residues" evidence="1">
    <location>
        <begin position="48"/>
        <end position="59"/>
    </location>
</feature>
<dbReference type="EMBL" id="JAGINT010000001">
    <property type="protein sequence ID" value="MBP2353129.1"/>
    <property type="molecule type" value="Genomic_DNA"/>
</dbReference>
<evidence type="ECO:0000313" key="3">
    <source>
        <dbReference type="Proteomes" id="UP000755585"/>
    </source>
</evidence>
<reference evidence="2 3" key="1">
    <citation type="submission" date="2021-03" db="EMBL/GenBank/DDBJ databases">
        <title>Sequencing the genomes of 1000 actinobacteria strains.</title>
        <authorList>
            <person name="Klenk H.-P."/>
        </authorList>
    </citation>
    <scope>NUCLEOTIDE SEQUENCE [LARGE SCALE GENOMIC DNA]</scope>
    <source>
        <strain evidence="2 3">DSM 18824</strain>
    </source>
</reference>
<accession>A0ABS4UNF2</accession>
<evidence type="ECO:0000256" key="1">
    <source>
        <dbReference type="SAM" id="MobiDB-lite"/>
    </source>
</evidence>
<proteinExistence type="predicted"/>
<dbReference type="Proteomes" id="UP000755585">
    <property type="component" value="Unassembled WGS sequence"/>
</dbReference>
<organism evidence="2 3">
    <name type="scientific">Kribbella aluminosa</name>
    <dbReference type="NCBI Taxonomy" id="416017"/>
    <lineage>
        <taxon>Bacteria</taxon>
        <taxon>Bacillati</taxon>
        <taxon>Actinomycetota</taxon>
        <taxon>Actinomycetes</taxon>
        <taxon>Propionibacteriales</taxon>
        <taxon>Kribbellaceae</taxon>
        <taxon>Kribbella</taxon>
    </lineage>
</organism>